<proteinExistence type="predicted"/>
<dbReference type="RefSeq" id="WP_235049858.1">
    <property type="nucleotide sequence ID" value="NZ_JAKFHA010000001.1"/>
</dbReference>
<evidence type="ECO:0000256" key="1">
    <source>
        <dbReference type="SAM" id="MobiDB-lite"/>
    </source>
</evidence>
<protein>
    <submittedName>
        <fullName evidence="2">Uncharacterized protein</fullName>
    </submittedName>
</protein>
<comment type="caution">
    <text evidence="2">The sequence shown here is derived from an EMBL/GenBank/DDBJ whole genome shotgun (WGS) entry which is preliminary data.</text>
</comment>
<organism evidence="2 3">
    <name type="scientific">Yinghuangia soli</name>
    <dbReference type="NCBI Taxonomy" id="2908204"/>
    <lineage>
        <taxon>Bacteria</taxon>
        <taxon>Bacillati</taxon>
        <taxon>Actinomycetota</taxon>
        <taxon>Actinomycetes</taxon>
        <taxon>Kitasatosporales</taxon>
        <taxon>Streptomycetaceae</taxon>
        <taxon>Yinghuangia</taxon>
    </lineage>
</organism>
<feature type="compositionally biased region" description="Low complexity" evidence="1">
    <location>
        <begin position="44"/>
        <end position="56"/>
    </location>
</feature>
<evidence type="ECO:0000313" key="2">
    <source>
        <dbReference type="EMBL" id="MCF2525834.1"/>
    </source>
</evidence>
<dbReference type="Proteomes" id="UP001165378">
    <property type="component" value="Unassembled WGS sequence"/>
</dbReference>
<accession>A0AA41PVU4</accession>
<reference evidence="2" key="1">
    <citation type="submission" date="2022-01" db="EMBL/GenBank/DDBJ databases">
        <title>Genome-Based Taxonomic Classification of the Phylum Actinobacteria.</title>
        <authorList>
            <person name="Gao Y."/>
        </authorList>
    </citation>
    <scope>NUCLEOTIDE SEQUENCE</scope>
    <source>
        <strain evidence="2">KLBMP 8922</strain>
    </source>
</reference>
<feature type="compositionally biased region" description="Low complexity" evidence="1">
    <location>
        <begin position="1"/>
        <end position="25"/>
    </location>
</feature>
<sequence length="73" mass="7009">MTSPANDGDAYAEAAGDPGEAAEMPVLTGNSPGAGQADVEFDEAAAIAAESLAGADSGSEVETATPTPEGAQK</sequence>
<dbReference type="AlphaFoldDB" id="A0AA41PVU4"/>
<name>A0AA41PVU4_9ACTN</name>
<evidence type="ECO:0000313" key="3">
    <source>
        <dbReference type="Proteomes" id="UP001165378"/>
    </source>
</evidence>
<dbReference type="EMBL" id="JAKFHA010000001">
    <property type="protein sequence ID" value="MCF2525834.1"/>
    <property type="molecule type" value="Genomic_DNA"/>
</dbReference>
<keyword evidence="3" id="KW-1185">Reference proteome</keyword>
<feature type="region of interest" description="Disordered" evidence="1">
    <location>
        <begin position="1"/>
        <end position="73"/>
    </location>
</feature>
<gene>
    <name evidence="2" type="ORF">LZ495_01150</name>
</gene>